<reference evidence="7 8" key="1">
    <citation type="submission" date="2018-07" db="EMBL/GenBank/DDBJ databases">
        <title>Genomic Encyclopedia of Type Strains, Phase IV (KMG-IV): sequencing the most valuable type-strain genomes for metagenomic binning, comparative biology and taxonomic classification.</title>
        <authorList>
            <person name="Goeker M."/>
        </authorList>
    </citation>
    <scope>NUCLEOTIDE SEQUENCE [LARGE SCALE GENOMIC DNA]</scope>
    <source>
        <strain evidence="7 8">DSM 44952</strain>
    </source>
</reference>
<evidence type="ECO:0000313" key="8">
    <source>
        <dbReference type="Proteomes" id="UP000255355"/>
    </source>
</evidence>
<feature type="transmembrane region" description="Helical" evidence="5">
    <location>
        <begin position="35"/>
        <end position="54"/>
    </location>
</feature>
<sequence length="269" mass="29237">MTVSPKPIERTPRRGLRRIAALGGAEFVLLRRNKLLIFNAVVFPMLPILLLAPMKINGKLDGETLSLFMAISMALTMIFVIYYNMLAAYVSRREDLVLKRLRTGECSDSEILLSIAAPGFVIATAIAVVSAGLGFLLLGRSPANILLLLAVVPSSVVLFVALALVTSLFTRTAEAAQITSLPVVLVCMFGAGFQTSGFPEGIRVLLPYTPLAPAVELTRLGWEGRTRSGEIVSFAGTFGHAWQPALVILAWTALCWFLATSYLRWEPRS</sequence>
<evidence type="ECO:0000256" key="5">
    <source>
        <dbReference type="SAM" id="Phobius"/>
    </source>
</evidence>
<feature type="transmembrane region" description="Helical" evidence="5">
    <location>
        <begin position="145"/>
        <end position="169"/>
    </location>
</feature>
<feature type="transmembrane region" description="Helical" evidence="5">
    <location>
        <begin position="241"/>
        <end position="263"/>
    </location>
</feature>
<dbReference type="AlphaFoldDB" id="A0A370GI61"/>
<gene>
    <name evidence="7" type="ORF">DFR68_12129</name>
</gene>
<keyword evidence="8" id="KW-1185">Reference proteome</keyword>
<dbReference type="PANTHER" id="PTHR43027">
    <property type="entry name" value="DOXORUBICIN RESISTANCE ABC TRANSPORTER PERMEASE PROTEIN DRRC-RELATED"/>
    <property type="match status" value="1"/>
</dbReference>
<keyword evidence="2 5" id="KW-0812">Transmembrane</keyword>
<dbReference type="GO" id="GO:0140359">
    <property type="term" value="F:ABC-type transporter activity"/>
    <property type="evidence" value="ECO:0007669"/>
    <property type="project" value="InterPro"/>
</dbReference>
<keyword evidence="4 5" id="KW-0472">Membrane</keyword>
<proteinExistence type="predicted"/>
<dbReference type="InterPro" id="IPR052902">
    <property type="entry name" value="ABC-2_transporter"/>
</dbReference>
<keyword evidence="3 5" id="KW-1133">Transmembrane helix</keyword>
<feature type="transmembrane region" description="Helical" evidence="5">
    <location>
        <begin position="66"/>
        <end position="90"/>
    </location>
</feature>
<feature type="transmembrane region" description="Helical" evidence="5">
    <location>
        <begin position="181"/>
        <end position="198"/>
    </location>
</feature>
<evidence type="ECO:0000256" key="3">
    <source>
        <dbReference type="ARBA" id="ARBA00022989"/>
    </source>
</evidence>
<accession>A0A370GI61</accession>
<dbReference type="Pfam" id="PF01061">
    <property type="entry name" value="ABC2_membrane"/>
    <property type="match status" value="1"/>
</dbReference>
<evidence type="ECO:0000259" key="6">
    <source>
        <dbReference type="Pfam" id="PF01061"/>
    </source>
</evidence>
<name>A0A370GI61_9NOCA</name>
<evidence type="ECO:0000256" key="1">
    <source>
        <dbReference type="ARBA" id="ARBA00004141"/>
    </source>
</evidence>
<dbReference type="RefSeq" id="WP_084520236.1">
    <property type="nucleotide sequence ID" value="NZ_QQAZ01000021.1"/>
</dbReference>
<evidence type="ECO:0000313" key="7">
    <source>
        <dbReference type="EMBL" id="RDI43472.1"/>
    </source>
</evidence>
<organism evidence="7 8">
    <name type="scientific">Nocardia mexicana</name>
    <dbReference type="NCBI Taxonomy" id="279262"/>
    <lineage>
        <taxon>Bacteria</taxon>
        <taxon>Bacillati</taxon>
        <taxon>Actinomycetota</taxon>
        <taxon>Actinomycetes</taxon>
        <taxon>Mycobacteriales</taxon>
        <taxon>Nocardiaceae</taxon>
        <taxon>Nocardia</taxon>
    </lineage>
</organism>
<dbReference type="OrthoDB" id="3214063at2"/>
<evidence type="ECO:0000256" key="4">
    <source>
        <dbReference type="ARBA" id="ARBA00023136"/>
    </source>
</evidence>
<dbReference type="Proteomes" id="UP000255355">
    <property type="component" value="Unassembled WGS sequence"/>
</dbReference>
<dbReference type="PANTHER" id="PTHR43027:SF2">
    <property type="entry name" value="TRANSPORT PERMEASE PROTEIN"/>
    <property type="match status" value="1"/>
</dbReference>
<comment type="subcellular location">
    <subcellularLocation>
        <location evidence="1">Membrane</location>
        <topology evidence="1">Multi-pass membrane protein</topology>
    </subcellularLocation>
</comment>
<feature type="domain" description="ABC-2 type transporter transmembrane" evidence="6">
    <location>
        <begin position="20"/>
        <end position="194"/>
    </location>
</feature>
<evidence type="ECO:0000256" key="2">
    <source>
        <dbReference type="ARBA" id="ARBA00022692"/>
    </source>
</evidence>
<dbReference type="InterPro" id="IPR013525">
    <property type="entry name" value="ABC2_TM"/>
</dbReference>
<comment type="caution">
    <text evidence="7">The sequence shown here is derived from an EMBL/GenBank/DDBJ whole genome shotgun (WGS) entry which is preliminary data.</text>
</comment>
<protein>
    <submittedName>
        <fullName evidence="7">ABC-2 type transport system permease protein</fullName>
    </submittedName>
</protein>
<dbReference type="EMBL" id="QQAZ01000021">
    <property type="protein sequence ID" value="RDI43472.1"/>
    <property type="molecule type" value="Genomic_DNA"/>
</dbReference>
<dbReference type="STRING" id="1210089.GCA_001613165_06471"/>
<feature type="transmembrane region" description="Helical" evidence="5">
    <location>
        <begin position="111"/>
        <end position="139"/>
    </location>
</feature>
<dbReference type="GO" id="GO:0016020">
    <property type="term" value="C:membrane"/>
    <property type="evidence" value="ECO:0007669"/>
    <property type="project" value="UniProtKB-SubCell"/>
</dbReference>